<dbReference type="AlphaFoldDB" id="A0A9D1EW36"/>
<keyword evidence="1" id="KW-0808">Transferase</keyword>
<dbReference type="EMBL" id="DVIQ01000099">
    <property type="protein sequence ID" value="HIS32721.1"/>
    <property type="molecule type" value="Genomic_DNA"/>
</dbReference>
<sequence>MQAIKALLTDGYCLADVGTDHGYLPISLVQEGRFQKALAMDVREGPLSRAREHILQAGLSDRIETRLGDGLCALNRGEADHILIAGMGGGLITRILEEGKEKLTKEEELLLAPQSEPDKVRRCLERMGYRIVQEDMAAEDGKYYPMLRALPGEMDLSEAEALFGPCLVREKHPVLLEYLKKEKNTLEKIRGGLGGAYSDRSRERLREIEGRLEMIAKIVSVQPC</sequence>
<dbReference type="InterPro" id="IPR029063">
    <property type="entry name" value="SAM-dependent_MTases_sf"/>
</dbReference>
<dbReference type="Proteomes" id="UP000823935">
    <property type="component" value="Unassembled WGS sequence"/>
</dbReference>
<keyword evidence="1" id="KW-0489">Methyltransferase</keyword>
<dbReference type="Gene3D" id="3.40.50.150">
    <property type="entry name" value="Vaccinia Virus protein VP39"/>
    <property type="match status" value="1"/>
</dbReference>
<reference evidence="1" key="1">
    <citation type="submission" date="2020-10" db="EMBL/GenBank/DDBJ databases">
        <authorList>
            <person name="Gilroy R."/>
        </authorList>
    </citation>
    <scope>NUCLEOTIDE SEQUENCE</scope>
    <source>
        <strain evidence="1">CHK190-19873</strain>
    </source>
</reference>
<protein>
    <submittedName>
        <fullName evidence="1">SAM-dependent methyltransferase</fullName>
    </submittedName>
</protein>
<proteinExistence type="predicted"/>
<dbReference type="SUPFAM" id="SSF53335">
    <property type="entry name" value="S-adenosyl-L-methionine-dependent methyltransferases"/>
    <property type="match status" value="1"/>
</dbReference>
<dbReference type="PANTHER" id="PTHR38451">
    <property type="entry name" value="TRNA (ADENINE(22)-N(1))-METHYLTRANSFERASE"/>
    <property type="match status" value="1"/>
</dbReference>
<dbReference type="InterPro" id="IPR006901">
    <property type="entry name" value="TrmK"/>
</dbReference>
<accession>A0A9D1EW36</accession>
<dbReference type="PIRSF" id="PIRSF018637">
    <property type="entry name" value="TrmK"/>
    <property type="match status" value="1"/>
</dbReference>
<dbReference type="PANTHER" id="PTHR38451:SF1">
    <property type="entry name" value="TRNA (ADENINE(22)-N(1))-METHYLTRANSFERASE"/>
    <property type="match status" value="1"/>
</dbReference>
<organism evidence="1 2">
    <name type="scientific">Candidatus Limivivens intestinipullorum</name>
    <dbReference type="NCBI Taxonomy" id="2840858"/>
    <lineage>
        <taxon>Bacteria</taxon>
        <taxon>Bacillati</taxon>
        <taxon>Bacillota</taxon>
        <taxon>Clostridia</taxon>
        <taxon>Lachnospirales</taxon>
        <taxon>Lachnospiraceae</taxon>
        <taxon>Lachnospiraceae incertae sedis</taxon>
        <taxon>Candidatus Limivivens</taxon>
    </lineage>
</organism>
<dbReference type="GO" id="GO:0160105">
    <property type="term" value="F:tRNA (adenine(22)-N1)-methyltransferase activity"/>
    <property type="evidence" value="ECO:0007669"/>
    <property type="project" value="InterPro"/>
</dbReference>
<gene>
    <name evidence="1" type="ORF">IAB44_14435</name>
</gene>
<dbReference type="Gene3D" id="1.10.287.1890">
    <property type="match status" value="1"/>
</dbReference>
<name>A0A9D1EW36_9FIRM</name>
<reference evidence="1" key="2">
    <citation type="journal article" date="2021" name="PeerJ">
        <title>Extensive microbial diversity within the chicken gut microbiome revealed by metagenomics and culture.</title>
        <authorList>
            <person name="Gilroy R."/>
            <person name="Ravi A."/>
            <person name="Getino M."/>
            <person name="Pursley I."/>
            <person name="Horton D.L."/>
            <person name="Alikhan N.F."/>
            <person name="Baker D."/>
            <person name="Gharbi K."/>
            <person name="Hall N."/>
            <person name="Watson M."/>
            <person name="Adriaenssens E.M."/>
            <person name="Foster-Nyarko E."/>
            <person name="Jarju S."/>
            <person name="Secka A."/>
            <person name="Antonio M."/>
            <person name="Oren A."/>
            <person name="Chaudhuri R.R."/>
            <person name="La Ragione R."/>
            <person name="Hildebrand F."/>
            <person name="Pallen M.J."/>
        </authorList>
    </citation>
    <scope>NUCLEOTIDE SEQUENCE</scope>
    <source>
        <strain evidence="1">CHK190-19873</strain>
    </source>
</reference>
<evidence type="ECO:0000313" key="2">
    <source>
        <dbReference type="Proteomes" id="UP000823935"/>
    </source>
</evidence>
<evidence type="ECO:0000313" key="1">
    <source>
        <dbReference type="EMBL" id="HIS32721.1"/>
    </source>
</evidence>
<dbReference type="GO" id="GO:0032259">
    <property type="term" value="P:methylation"/>
    <property type="evidence" value="ECO:0007669"/>
    <property type="project" value="UniProtKB-KW"/>
</dbReference>
<dbReference type="Pfam" id="PF04816">
    <property type="entry name" value="TrmK"/>
    <property type="match status" value="1"/>
</dbReference>
<comment type="caution">
    <text evidence="1">The sequence shown here is derived from an EMBL/GenBank/DDBJ whole genome shotgun (WGS) entry which is preliminary data.</text>
</comment>